<name>A0A8S1NWC3_9CILI</name>
<keyword evidence="2" id="KW-1185">Reference proteome</keyword>
<reference evidence="1" key="1">
    <citation type="submission" date="2021-01" db="EMBL/GenBank/DDBJ databases">
        <authorList>
            <consortium name="Genoscope - CEA"/>
            <person name="William W."/>
        </authorList>
    </citation>
    <scope>NUCLEOTIDE SEQUENCE</scope>
</reference>
<dbReference type="AlphaFoldDB" id="A0A8S1NWC3"/>
<evidence type="ECO:0000313" key="2">
    <source>
        <dbReference type="Proteomes" id="UP000692954"/>
    </source>
</evidence>
<sequence>MVKFVQILSVKNMLSKLITYKETLLRQTSFLASSLNKNQCLNEIHSQEIQVKKNNEILKKLELKCQSLKSESQVEYFQTMEQSIELLDQQFRLINSIMKKQNNRNQIKYSSLRSNILEKAANHFYEIWQFDSENIEYLKKYLDIVKCFKGTLSDQYLEGLCKYAQSTLDHAELAEIYNQIEKKNFSEIQKKCAMTLFMLTKDEHYYEHFLLNDSNLSDKSFEIRFHLFATQYFQQQNCYHTTKYHRQQCEFMSSEYQRSIALSNLELQLSFMQNKTNHGL</sequence>
<gene>
    <name evidence="1" type="ORF">PSON_ATCC_30995.1.T0570239</name>
</gene>
<dbReference type="OrthoDB" id="292979at2759"/>
<accession>A0A8S1NWC3</accession>
<evidence type="ECO:0000313" key="1">
    <source>
        <dbReference type="EMBL" id="CAD8091374.1"/>
    </source>
</evidence>
<protein>
    <submittedName>
        <fullName evidence="1">Uncharacterized protein</fullName>
    </submittedName>
</protein>
<dbReference type="EMBL" id="CAJJDN010000057">
    <property type="protein sequence ID" value="CAD8091374.1"/>
    <property type="molecule type" value="Genomic_DNA"/>
</dbReference>
<proteinExistence type="predicted"/>
<dbReference type="Proteomes" id="UP000692954">
    <property type="component" value="Unassembled WGS sequence"/>
</dbReference>
<comment type="caution">
    <text evidence="1">The sequence shown here is derived from an EMBL/GenBank/DDBJ whole genome shotgun (WGS) entry which is preliminary data.</text>
</comment>
<organism evidence="1 2">
    <name type="scientific">Paramecium sonneborni</name>
    <dbReference type="NCBI Taxonomy" id="65129"/>
    <lineage>
        <taxon>Eukaryota</taxon>
        <taxon>Sar</taxon>
        <taxon>Alveolata</taxon>
        <taxon>Ciliophora</taxon>
        <taxon>Intramacronucleata</taxon>
        <taxon>Oligohymenophorea</taxon>
        <taxon>Peniculida</taxon>
        <taxon>Parameciidae</taxon>
        <taxon>Paramecium</taxon>
    </lineage>
</organism>